<evidence type="ECO:0000256" key="3">
    <source>
        <dbReference type="ARBA" id="ARBA00022490"/>
    </source>
</evidence>
<dbReference type="GO" id="GO:0005737">
    <property type="term" value="C:cytoplasm"/>
    <property type="evidence" value="ECO:0007669"/>
    <property type="project" value="UniProtKB-SubCell"/>
</dbReference>
<evidence type="ECO:0000259" key="11">
    <source>
        <dbReference type="Pfam" id="PF02870"/>
    </source>
</evidence>
<dbReference type="EMBL" id="MZGS01000016">
    <property type="protein sequence ID" value="PWB87852.1"/>
    <property type="molecule type" value="Genomic_DNA"/>
</dbReference>
<evidence type="ECO:0000256" key="1">
    <source>
        <dbReference type="ARBA" id="ARBA00001286"/>
    </source>
</evidence>
<name>A0A315YAZ9_9EURY</name>
<dbReference type="AlphaFoldDB" id="A0A315YAZ9"/>
<reference evidence="12 13" key="1">
    <citation type="submission" date="2017-03" db="EMBL/GenBank/DDBJ databases">
        <title>Genome sequence of Methanobrevibacter thaueri.</title>
        <authorList>
            <person name="Poehlein A."/>
            <person name="Seedorf H."/>
            <person name="Daniel R."/>
        </authorList>
    </citation>
    <scope>NUCLEOTIDE SEQUENCE [LARGE SCALE GENOMIC DNA]</scope>
    <source>
        <strain evidence="12 13">DSM 11995</strain>
    </source>
</reference>
<dbReference type="Gene3D" id="3.30.160.70">
    <property type="entry name" value="Methylated DNA-protein cysteine methyltransferase domain"/>
    <property type="match status" value="1"/>
</dbReference>
<dbReference type="Gene3D" id="1.10.10.10">
    <property type="entry name" value="Winged helix-like DNA-binding domain superfamily/Winged helix DNA-binding domain"/>
    <property type="match status" value="1"/>
</dbReference>
<keyword evidence="7 9" id="KW-0234">DNA repair</keyword>
<dbReference type="InterPro" id="IPR001497">
    <property type="entry name" value="MethylDNA_cys_MeTrfase_AS"/>
</dbReference>
<comment type="caution">
    <text evidence="12">The sequence shown here is derived from an EMBL/GenBank/DDBJ whole genome shotgun (WGS) entry which is preliminary data.</text>
</comment>
<feature type="domain" description="Methylated-DNA-[protein]-cysteine S-methyltransferase DNA binding" evidence="10">
    <location>
        <begin position="76"/>
        <end position="156"/>
    </location>
</feature>
<dbReference type="InterPro" id="IPR023546">
    <property type="entry name" value="MGMT"/>
</dbReference>
<dbReference type="PROSITE" id="PS00374">
    <property type="entry name" value="MGMT"/>
    <property type="match status" value="1"/>
</dbReference>
<dbReference type="NCBIfam" id="TIGR00589">
    <property type="entry name" value="ogt"/>
    <property type="match status" value="1"/>
</dbReference>
<evidence type="ECO:0000256" key="7">
    <source>
        <dbReference type="ARBA" id="ARBA00023204"/>
    </source>
</evidence>
<feature type="active site" description="Nucleophile; methyl group acceptor" evidence="9">
    <location>
        <position position="127"/>
    </location>
</feature>
<dbReference type="Pfam" id="PF01035">
    <property type="entry name" value="DNA_binding_1"/>
    <property type="match status" value="1"/>
</dbReference>
<dbReference type="PANTHER" id="PTHR10815">
    <property type="entry name" value="METHYLATED-DNA--PROTEIN-CYSTEINE METHYLTRANSFERASE"/>
    <property type="match status" value="1"/>
</dbReference>
<evidence type="ECO:0000256" key="4">
    <source>
        <dbReference type="ARBA" id="ARBA00022603"/>
    </source>
</evidence>
<evidence type="ECO:0000256" key="9">
    <source>
        <dbReference type="HAMAP-Rule" id="MF_00772"/>
    </source>
</evidence>
<proteinExistence type="inferred from homology"/>
<dbReference type="InterPro" id="IPR014048">
    <property type="entry name" value="MethylDNA_cys_MeTrfase_DNA-bd"/>
</dbReference>
<keyword evidence="5 9" id="KW-0808">Transferase</keyword>
<dbReference type="CDD" id="cd06445">
    <property type="entry name" value="ATase"/>
    <property type="match status" value="1"/>
</dbReference>
<gene>
    <name evidence="9 12" type="primary">ogt</name>
    <name evidence="12" type="ORF">MBBTH_04390</name>
</gene>
<keyword evidence="4 9" id="KW-0489">Methyltransferase</keyword>
<comment type="catalytic activity">
    <reaction evidence="1 9">
        <text>a 4-O-methyl-thymidine in DNA + L-cysteinyl-[protein] = a thymidine in DNA + S-methyl-L-cysteinyl-[protein]</text>
        <dbReference type="Rhea" id="RHEA:53428"/>
        <dbReference type="Rhea" id="RHEA-COMP:10131"/>
        <dbReference type="Rhea" id="RHEA-COMP:10132"/>
        <dbReference type="Rhea" id="RHEA-COMP:13555"/>
        <dbReference type="Rhea" id="RHEA-COMP:13556"/>
        <dbReference type="ChEBI" id="CHEBI:29950"/>
        <dbReference type="ChEBI" id="CHEBI:82612"/>
        <dbReference type="ChEBI" id="CHEBI:137386"/>
        <dbReference type="ChEBI" id="CHEBI:137387"/>
        <dbReference type="EC" id="2.1.1.63"/>
    </reaction>
</comment>
<evidence type="ECO:0000313" key="13">
    <source>
        <dbReference type="Proteomes" id="UP000251717"/>
    </source>
</evidence>
<evidence type="ECO:0000256" key="2">
    <source>
        <dbReference type="ARBA" id="ARBA00008711"/>
    </source>
</evidence>
<evidence type="ECO:0000259" key="10">
    <source>
        <dbReference type="Pfam" id="PF01035"/>
    </source>
</evidence>
<comment type="function">
    <text evidence="9">Involved in the cellular defense against the biological effects of O6-methylguanine (O6-MeG) and O4-methylthymine (O4-MeT) in DNA. Repairs the methylated nucleobase in DNA by stoichiometrically transferring the methyl group to a cysteine residue in the enzyme. This is a suicide reaction: the enzyme is irreversibly inactivated.</text>
</comment>
<dbReference type="FunFam" id="1.10.10.10:FF:000214">
    <property type="entry name" value="Methylated-DNA--protein-cysteine methyltransferase"/>
    <property type="match status" value="1"/>
</dbReference>
<sequence length="163" mass="18018">MYYSTDYTSPIGKMMVASDGEAICGAWFYGQKHFPSTDFIVNDDLAIFNKATGWLDDYFKGKNPKVDFKIKAHGSQFRQKVWKILSEIPHGETMTYGEIASMISPTMSAQAVGGAVGHNPISIMVPCHRVLGSNGKLTGYAGGIDRKIALLRIEGIDFKDERM</sequence>
<evidence type="ECO:0000256" key="8">
    <source>
        <dbReference type="ARBA" id="ARBA00049348"/>
    </source>
</evidence>
<dbReference type="InterPro" id="IPR036388">
    <property type="entry name" value="WH-like_DNA-bd_sf"/>
</dbReference>
<dbReference type="SUPFAM" id="SSF53155">
    <property type="entry name" value="Methylated DNA-protein cysteine methyltransferase domain"/>
    <property type="match status" value="1"/>
</dbReference>
<dbReference type="GO" id="GO:0032259">
    <property type="term" value="P:methylation"/>
    <property type="evidence" value="ECO:0007669"/>
    <property type="project" value="UniProtKB-KW"/>
</dbReference>
<comment type="subcellular location">
    <subcellularLocation>
        <location evidence="9">Cytoplasm</location>
    </subcellularLocation>
</comment>
<evidence type="ECO:0000256" key="5">
    <source>
        <dbReference type="ARBA" id="ARBA00022679"/>
    </source>
</evidence>
<dbReference type="InterPro" id="IPR036217">
    <property type="entry name" value="MethylDNA_cys_MeTrfase_DNAb"/>
</dbReference>
<dbReference type="HAMAP" id="MF_00772">
    <property type="entry name" value="OGT"/>
    <property type="match status" value="1"/>
</dbReference>
<dbReference type="SUPFAM" id="SSF46767">
    <property type="entry name" value="Methylated DNA-protein cysteine methyltransferase, C-terminal domain"/>
    <property type="match status" value="1"/>
</dbReference>
<dbReference type="GO" id="GO:0003908">
    <property type="term" value="F:methylated-DNA-[protein]-cysteine S-methyltransferase activity"/>
    <property type="evidence" value="ECO:0007669"/>
    <property type="project" value="UniProtKB-UniRule"/>
</dbReference>
<comment type="similarity">
    <text evidence="2 9">Belongs to the MGMT family.</text>
</comment>
<evidence type="ECO:0000313" key="12">
    <source>
        <dbReference type="EMBL" id="PWB87852.1"/>
    </source>
</evidence>
<dbReference type="RefSeq" id="WP_116591424.1">
    <property type="nucleotide sequence ID" value="NZ_MZGS01000016.1"/>
</dbReference>
<dbReference type="Proteomes" id="UP000251717">
    <property type="component" value="Unassembled WGS sequence"/>
</dbReference>
<protein>
    <recommendedName>
        <fullName evidence="9">Methylated-DNA--protein-cysteine methyltransferase</fullName>
        <ecNumber evidence="9">2.1.1.63</ecNumber>
    </recommendedName>
    <alternativeName>
        <fullName evidence="9">6-O-methylguanine-DNA methyltransferase</fullName>
        <shortName evidence="9">MGMT</shortName>
    </alternativeName>
    <alternativeName>
        <fullName evidence="9">O-6-methylguanine-DNA-alkyltransferase</fullName>
    </alternativeName>
</protein>
<evidence type="ECO:0000256" key="6">
    <source>
        <dbReference type="ARBA" id="ARBA00022763"/>
    </source>
</evidence>
<dbReference type="Pfam" id="PF02870">
    <property type="entry name" value="Methyltransf_1N"/>
    <property type="match status" value="1"/>
</dbReference>
<dbReference type="InterPro" id="IPR036631">
    <property type="entry name" value="MGMT_N_sf"/>
</dbReference>
<organism evidence="12 13">
    <name type="scientific">Methanobrevibacter thaueri</name>
    <dbReference type="NCBI Taxonomy" id="190975"/>
    <lineage>
        <taxon>Archaea</taxon>
        <taxon>Methanobacteriati</taxon>
        <taxon>Methanobacteriota</taxon>
        <taxon>Methanomada group</taxon>
        <taxon>Methanobacteria</taxon>
        <taxon>Methanobacteriales</taxon>
        <taxon>Methanobacteriaceae</taxon>
        <taxon>Methanobrevibacter</taxon>
    </lineage>
</organism>
<comment type="catalytic activity">
    <reaction evidence="8 9">
        <text>a 6-O-methyl-2'-deoxyguanosine in DNA + L-cysteinyl-[protein] = S-methyl-L-cysteinyl-[protein] + a 2'-deoxyguanosine in DNA</text>
        <dbReference type="Rhea" id="RHEA:24000"/>
        <dbReference type="Rhea" id="RHEA-COMP:10131"/>
        <dbReference type="Rhea" id="RHEA-COMP:10132"/>
        <dbReference type="Rhea" id="RHEA-COMP:11367"/>
        <dbReference type="Rhea" id="RHEA-COMP:11368"/>
        <dbReference type="ChEBI" id="CHEBI:29950"/>
        <dbReference type="ChEBI" id="CHEBI:82612"/>
        <dbReference type="ChEBI" id="CHEBI:85445"/>
        <dbReference type="ChEBI" id="CHEBI:85448"/>
        <dbReference type="EC" id="2.1.1.63"/>
    </reaction>
</comment>
<dbReference type="OrthoDB" id="372118at2157"/>
<feature type="domain" description="Methylguanine DNA methyltransferase ribonuclease-like" evidence="11">
    <location>
        <begin position="2"/>
        <end position="69"/>
    </location>
</feature>
<keyword evidence="6 9" id="KW-0227">DNA damage</keyword>
<keyword evidence="3 9" id="KW-0963">Cytoplasm</keyword>
<dbReference type="GO" id="GO:0006307">
    <property type="term" value="P:DNA alkylation repair"/>
    <property type="evidence" value="ECO:0007669"/>
    <property type="project" value="UniProtKB-UniRule"/>
</dbReference>
<dbReference type="InterPro" id="IPR008332">
    <property type="entry name" value="MethylG_MeTrfase_N"/>
</dbReference>
<dbReference type="EC" id="2.1.1.63" evidence="9"/>
<dbReference type="PANTHER" id="PTHR10815:SF5">
    <property type="entry name" value="METHYLATED-DNA--PROTEIN-CYSTEINE METHYLTRANSFERASE"/>
    <property type="match status" value="1"/>
</dbReference>
<accession>A0A315YAZ9</accession>
<keyword evidence="13" id="KW-1185">Reference proteome</keyword>
<comment type="miscellaneous">
    <text evidence="9">This enzyme catalyzes only one turnover and therefore is not strictly catalytic. According to one definition, an enzyme is a biocatalyst that acts repeatedly and over many reaction cycles.</text>
</comment>